<dbReference type="EMBL" id="CP013011">
    <property type="protein sequence ID" value="ALL01679.1"/>
    <property type="molecule type" value="Genomic_DNA"/>
</dbReference>
<evidence type="ECO:0000313" key="1">
    <source>
        <dbReference type="EMBL" id="ALL01679.1"/>
    </source>
</evidence>
<dbReference type="AlphaFoldDB" id="A0A0P0N512"/>
<reference evidence="1 2" key="1">
    <citation type="submission" date="2015-10" db="EMBL/GenBank/DDBJ databases">
        <title>Complete genome sequence of hyperthermophilic archaeon Pyrodictium delaneyi Su06.</title>
        <authorList>
            <person name="Jung J.-H."/>
            <person name="Lin J."/>
            <person name="Holden J.F."/>
            <person name="Park C.-S."/>
        </authorList>
    </citation>
    <scope>NUCLEOTIDE SEQUENCE [LARGE SCALE GENOMIC DNA]</scope>
    <source>
        <strain evidence="1 2">Su06</strain>
    </source>
</reference>
<dbReference type="KEGG" id="pdl:Pyrde_1636"/>
<sequence length="97" mass="11416">MAGVSEKCREYIIPVGEKQIFITPQILEVIHEYLHRPMGLEELAKKLGLETWEEAYEFIKRVPAWIMWMPINMWRMRLEKEGCLELFESSSETAGEA</sequence>
<protein>
    <submittedName>
        <fullName evidence="1">Uncharacterized protein</fullName>
    </submittedName>
</protein>
<gene>
    <name evidence="1" type="ORF">Pyrde_1636</name>
</gene>
<proteinExistence type="predicted"/>
<accession>A0A0P0N512</accession>
<organism evidence="1 2">
    <name type="scientific">Pyrodictium delaneyi</name>
    <dbReference type="NCBI Taxonomy" id="1273541"/>
    <lineage>
        <taxon>Archaea</taxon>
        <taxon>Thermoproteota</taxon>
        <taxon>Thermoprotei</taxon>
        <taxon>Desulfurococcales</taxon>
        <taxon>Pyrodictiaceae</taxon>
        <taxon>Pyrodictium</taxon>
    </lineage>
</organism>
<name>A0A0P0N512_9CREN</name>
<evidence type="ECO:0000313" key="2">
    <source>
        <dbReference type="Proteomes" id="UP000058613"/>
    </source>
</evidence>
<dbReference type="Proteomes" id="UP000058613">
    <property type="component" value="Chromosome"/>
</dbReference>